<feature type="compositionally biased region" description="Basic and acidic residues" evidence="1">
    <location>
        <begin position="49"/>
        <end position="63"/>
    </location>
</feature>
<proteinExistence type="predicted"/>
<protein>
    <submittedName>
        <fullName evidence="2">Uncharacterized protein</fullName>
    </submittedName>
</protein>
<gene>
    <name evidence="2" type="ORF">ABS642_09625</name>
</gene>
<evidence type="ECO:0000313" key="2">
    <source>
        <dbReference type="EMBL" id="XBX80330.1"/>
    </source>
</evidence>
<accession>A0AAU7W1J1</accession>
<sequence>MNAQVKIAGHSPEPLGHGSAPVDAPSGSPTIVQTPDPHAALTAIDDDEARISDWAEEGGPARD</sequence>
<reference evidence="2" key="1">
    <citation type="submission" date="2024-06" db="EMBL/GenBank/DDBJ databases">
        <title>Draft genome sequence of Microbacterium sp. strain A8/3-1, isolated from Oxytropis tragacanthoides Fisch. ex DC. Root nodules in the Altai region of Russia.</title>
        <authorList>
            <person name="Sazanova A."/>
            <person name="Guro P."/>
            <person name="Kuznetsova I."/>
            <person name="Belimov A."/>
            <person name="Safronova V."/>
        </authorList>
    </citation>
    <scope>NUCLEOTIDE SEQUENCE</scope>
    <source>
        <strain evidence="2">A8/3-1</strain>
    </source>
</reference>
<dbReference type="EMBL" id="CP158357">
    <property type="protein sequence ID" value="XBX80330.1"/>
    <property type="molecule type" value="Genomic_DNA"/>
</dbReference>
<evidence type="ECO:0000256" key="1">
    <source>
        <dbReference type="SAM" id="MobiDB-lite"/>
    </source>
</evidence>
<dbReference type="RefSeq" id="WP_282214446.1">
    <property type="nucleotide sequence ID" value="NZ_CP158357.1"/>
</dbReference>
<feature type="region of interest" description="Disordered" evidence="1">
    <location>
        <begin position="1"/>
        <end position="63"/>
    </location>
</feature>
<dbReference type="AlphaFoldDB" id="A0AAU7W1J1"/>
<name>A0AAU7W1J1_9MICO</name>
<organism evidence="2">
    <name type="scientific">Microbacterium sp. A8/3-1</name>
    <dbReference type="NCBI Taxonomy" id="3160749"/>
    <lineage>
        <taxon>Bacteria</taxon>
        <taxon>Bacillati</taxon>
        <taxon>Actinomycetota</taxon>
        <taxon>Actinomycetes</taxon>
        <taxon>Micrococcales</taxon>
        <taxon>Microbacteriaceae</taxon>
        <taxon>Microbacterium</taxon>
    </lineage>
</organism>